<dbReference type="InterPro" id="IPR015915">
    <property type="entry name" value="Kelch-typ_b-propeller"/>
</dbReference>
<dbReference type="RefSeq" id="WP_184760208.1">
    <property type="nucleotide sequence ID" value="NZ_BAABEK010000086.1"/>
</dbReference>
<dbReference type="PRINTS" id="PR00723">
    <property type="entry name" value="SUBTILISIN"/>
</dbReference>
<evidence type="ECO:0000313" key="10">
    <source>
        <dbReference type="Proteomes" id="UP000534286"/>
    </source>
</evidence>
<feature type="active site" description="Charge relay system" evidence="5">
    <location>
        <position position="192"/>
    </location>
</feature>
<evidence type="ECO:0000256" key="2">
    <source>
        <dbReference type="ARBA" id="ARBA00022670"/>
    </source>
</evidence>
<evidence type="ECO:0000256" key="6">
    <source>
        <dbReference type="SAM" id="MobiDB-lite"/>
    </source>
</evidence>
<keyword evidence="10" id="KW-1185">Reference proteome</keyword>
<dbReference type="InterPro" id="IPR033857">
    <property type="entry name" value="Bacillopeptidase_F"/>
</dbReference>
<protein>
    <submittedName>
        <fullName evidence="9">Subtilisin family serine protease</fullName>
    </submittedName>
</protein>
<dbReference type="Pfam" id="PF13620">
    <property type="entry name" value="CarboxypepD_reg"/>
    <property type="match status" value="1"/>
</dbReference>
<feature type="compositionally biased region" description="Low complexity" evidence="6">
    <location>
        <begin position="815"/>
        <end position="826"/>
    </location>
</feature>
<evidence type="ECO:0000256" key="4">
    <source>
        <dbReference type="ARBA" id="ARBA00022825"/>
    </source>
</evidence>
<dbReference type="Gene3D" id="3.40.50.200">
    <property type="entry name" value="Peptidase S8/S53 domain"/>
    <property type="match status" value="1"/>
</dbReference>
<dbReference type="Gene3D" id="2.120.10.80">
    <property type="entry name" value="Kelch-type beta propeller"/>
    <property type="match status" value="1"/>
</dbReference>
<dbReference type="PANTHER" id="PTHR43806:SF67">
    <property type="entry name" value="EGF-LIKE DOMAIN-CONTAINING PROTEIN"/>
    <property type="match status" value="1"/>
</dbReference>
<accession>A0A7W7S7N6</accession>
<proteinExistence type="inferred from homology"/>
<feature type="region of interest" description="Disordered" evidence="6">
    <location>
        <begin position="687"/>
        <end position="708"/>
    </location>
</feature>
<dbReference type="PROSITE" id="PS51892">
    <property type="entry name" value="SUBTILASE"/>
    <property type="match status" value="1"/>
</dbReference>
<dbReference type="Pfam" id="PF01344">
    <property type="entry name" value="Kelch_1"/>
    <property type="match status" value="2"/>
</dbReference>
<sequence length="1304" mass="134613">MRAGGLRRTGLVMLAGLLALTGMVAPSPAGAATEPSPAGAIQPELSARFAAGGSTDFWVEFKAKAGLKSAAGIRDWSARGEAVVTSLRSTAESSQAGVLGLLRDAKVRHTSLYINNAIYVYGGSPDLAEKLAADPGVERIRMPRTYALPEPSPGERVASAGSVEWGLSAIHADKVWSEYSTTGRGIVVGNIDSGVDFDHPALVASYRGDNGDGTFTHDYNWFDPTGACGASPSAPCDNFGHGTHTMGTMVGDGGAGNQIGVAPGARWIAAKGCAQSQCGDLTLALSAQWMLAPTASDGSGPDPSKRPNILNNSWSSAQGDPWYQDYVRQWVAAGIFPAFAVGNDGPACATQHAPGEYPESYAVGAVDQNGVVARFSSRGTAGTADSKPDIVAPGQRVRSSVPGGGYQVQNGTSMATPHVAGAVALMWSAAPKLVGDIAATRAILDRTAHDHADTTCGGTAEDNNVYGEGMLDVYLAVGASPRTGTGELTGTVTDASTGKPVEGARVTATGPRGLETTTAEDGTYHLYLDEGDYDLSVSFFGYGTQAVKSVRVTGEKTTTRDTKLSPTPRATATVRVTDGSGHGWPIYAALTVEGTPRTWFTAPGDGRVAVDLPVGGTYQVTVTPRYPGYRPVTGQITVGGDTSADFAAEIDPTACSAPGYSAGGGTCRPVAGGLVYGTVTDANTRKPVDTATVTSDGGPANDTAATPDDPALPDGFYWVFSPMSEKRVLTAAQRGYRSASAPVKAGADAVSRIDFTLTAGLLALKSGDVSEKVLLGKETKTRLTVTNRGTAPLTYDFAESLRGSAIQRADGTGLSASPAPSRGAPPRRVEATGISPGAVTEPAAGEEAASRSGTAAAPWTTITDYPTTIRDNAAGYHDGRVYSFGGSLRGEGGTPASYVYDPVSTSWTPLADMPEARQKPASAFVDGKFYVVTGWGPQGAPAATTLIYDPKTDRWSTGADNPHPWGAVGSAVLDGKIYAVGGCTGECQSATDQVTVYDVASDSFTAAAPYPEPISWAACGGVDGKVYCAGGLAAGPHGTQHSYVYEPGRNTWTRVADLPLDMWASSYAVASGKLLVAGGAAKDGSILTNEAFAYDADADTWTAMPNSGDALYRGTGACGFYKIGGANGPRVTPFNEVLPGYDGCDPAGTDAPWLSVHPQRGTLAPGDSVRVTLTLDARQVAQPGTYKAMLTVNEDTPYKAPSIGVTLKAEAPWNWARLSGQVLSKACDGKTAPLAGATVTVVRGRDSWTLSTDADGRYAGWIQGGLPQAEVAVTADGHRSSTFTVRPLPHSDVRRDVTLPHLGC</sequence>
<keyword evidence="7" id="KW-0732">Signal</keyword>
<dbReference type="InterPro" id="IPR008969">
    <property type="entry name" value="CarboxyPept-like_regulatory"/>
</dbReference>
<keyword evidence="2 5" id="KW-0645">Protease</keyword>
<keyword evidence="3 5" id="KW-0378">Hydrolase</keyword>
<evidence type="ECO:0000256" key="3">
    <source>
        <dbReference type="ARBA" id="ARBA00022801"/>
    </source>
</evidence>
<dbReference type="EMBL" id="JACHJU010000009">
    <property type="protein sequence ID" value="MBB4944381.1"/>
    <property type="molecule type" value="Genomic_DNA"/>
</dbReference>
<evidence type="ECO:0000256" key="5">
    <source>
        <dbReference type="PROSITE-ProRule" id="PRU01240"/>
    </source>
</evidence>
<dbReference type="CDD" id="cd07481">
    <property type="entry name" value="Peptidases_S8_BacillopeptidaseF-like"/>
    <property type="match status" value="1"/>
</dbReference>
<dbReference type="InterPro" id="IPR006652">
    <property type="entry name" value="Kelch_1"/>
</dbReference>
<dbReference type="InterPro" id="IPR015500">
    <property type="entry name" value="Peptidase_S8_subtilisin-rel"/>
</dbReference>
<dbReference type="SUPFAM" id="SSF52743">
    <property type="entry name" value="Subtilisin-like"/>
    <property type="match status" value="1"/>
</dbReference>
<evidence type="ECO:0000256" key="1">
    <source>
        <dbReference type="ARBA" id="ARBA00011073"/>
    </source>
</evidence>
<dbReference type="PANTHER" id="PTHR43806">
    <property type="entry name" value="PEPTIDASE S8"/>
    <property type="match status" value="1"/>
</dbReference>
<dbReference type="Gene3D" id="2.60.40.1120">
    <property type="entry name" value="Carboxypeptidase-like, regulatory domain"/>
    <property type="match status" value="3"/>
</dbReference>
<comment type="caution">
    <text evidence="9">The sequence shown here is derived from an EMBL/GenBank/DDBJ whole genome shotgun (WGS) entry which is preliminary data.</text>
</comment>
<feature type="compositionally biased region" description="Low complexity" evidence="6">
    <location>
        <begin position="699"/>
        <end position="708"/>
    </location>
</feature>
<dbReference type="GO" id="GO:0006508">
    <property type="term" value="P:proteolysis"/>
    <property type="evidence" value="ECO:0007669"/>
    <property type="project" value="UniProtKB-KW"/>
</dbReference>
<dbReference type="InterPro" id="IPR050131">
    <property type="entry name" value="Peptidase_S8_subtilisin-like"/>
</dbReference>
<name>A0A7W7S7N6_9ACTN</name>
<dbReference type="SUPFAM" id="SSF49464">
    <property type="entry name" value="Carboxypeptidase regulatory domain-like"/>
    <property type="match status" value="3"/>
</dbReference>
<dbReference type="Proteomes" id="UP000534286">
    <property type="component" value="Unassembled WGS sequence"/>
</dbReference>
<keyword evidence="4 5" id="KW-0720">Serine protease</keyword>
<dbReference type="InterPro" id="IPR000209">
    <property type="entry name" value="Peptidase_S8/S53_dom"/>
</dbReference>
<feature type="region of interest" description="Disordered" evidence="6">
    <location>
        <begin position="809"/>
        <end position="855"/>
    </location>
</feature>
<dbReference type="GO" id="GO:0004252">
    <property type="term" value="F:serine-type endopeptidase activity"/>
    <property type="evidence" value="ECO:0007669"/>
    <property type="project" value="UniProtKB-UniRule"/>
</dbReference>
<dbReference type="Pfam" id="PF00082">
    <property type="entry name" value="Peptidase_S8"/>
    <property type="match status" value="1"/>
</dbReference>
<feature type="active site" description="Charge relay system" evidence="5">
    <location>
        <position position="413"/>
    </location>
</feature>
<dbReference type="InterPro" id="IPR011043">
    <property type="entry name" value="Gal_Oxase/kelch_b-propeller"/>
</dbReference>
<dbReference type="InterPro" id="IPR036852">
    <property type="entry name" value="Peptidase_S8/S53_dom_sf"/>
</dbReference>
<dbReference type="SMART" id="SM00612">
    <property type="entry name" value="Kelch"/>
    <property type="match status" value="5"/>
</dbReference>
<evidence type="ECO:0000313" key="9">
    <source>
        <dbReference type="EMBL" id="MBB4944381.1"/>
    </source>
</evidence>
<feature type="signal peptide" evidence="7">
    <location>
        <begin position="1"/>
        <end position="31"/>
    </location>
</feature>
<dbReference type="InterPro" id="IPR023828">
    <property type="entry name" value="Peptidase_S8_Ser-AS"/>
</dbReference>
<dbReference type="SUPFAM" id="SSF50965">
    <property type="entry name" value="Galactose oxidase, central domain"/>
    <property type="match status" value="1"/>
</dbReference>
<feature type="domain" description="Peptidase S8/S53" evidence="8">
    <location>
        <begin position="183"/>
        <end position="468"/>
    </location>
</feature>
<feature type="active site" description="Charge relay system" evidence="5">
    <location>
        <position position="241"/>
    </location>
</feature>
<gene>
    <name evidence="9" type="ORF">FHR32_008787</name>
</gene>
<evidence type="ECO:0000256" key="7">
    <source>
        <dbReference type="SAM" id="SignalP"/>
    </source>
</evidence>
<feature type="region of interest" description="Disordered" evidence="6">
    <location>
        <begin position="294"/>
        <end position="313"/>
    </location>
</feature>
<reference evidence="9 10" key="1">
    <citation type="submission" date="2020-08" db="EMBL/GenBank/DDBJ databases">
        <title>Sequencing the genomes of 1000 actinobacteria strains.</title>
        <authorList>
            <person name="Klenk H.-P."/>
        </authorList>
    </citation>
    <scope>NUCLEOTIDE SEQUENCE [LARGE SCALE GENOMIC DNA]</scope>
    <source>
        <strain evidence="9 10">DSM 43023</strain>
    </source>
</reference>
<dbReference type="PROSITE" id="PS00138">
    <property type="entry name" value="SUBTILASE_SER"/>
    <property type="match status" value="1"/>
</dbReference>
<organism evidence="9 10">
    <name type="scientific">Streptosporangium album</name>
    <dbReference type="NCBI Taxonomy" id="47479"/>
    <lineage>
        <taxon>Bacteria</taxon>
        <taxon>Bacillati</taxon>
        <taxon>Actinomycetota</taxon>
        <taxon>Actinomycetes</taxon>
        <taxon>Streptosporangiales</taxon>
        <taxon>Streptosporangiaceae</taxon>
        <taxon>Streptosporangium</taxon>
    </lineage>
</organism>
<feature type="chain" id="PRO_5030641763" evidence="7">
    <location>
        <begin position="32"/>
        <end position="1304"/>
    </location>
</feature>
<comment type="similarity">
    <text evidence="1 5">Belongs to the peptidase S8 family.</text>
</comment>
<evidence type="ECO:0000259" key="8">
    <source>
        <dbReference type="Pfam" id="PF00082"/>
    </source>
</evidence>